<evidence type="ECO:0000313" key="6">
    <source>
        <dbReference type="EMBL" id="MFD2891935.1"/>
    </source>
</evidence>
<keyword evidence="7" id="KW-1185">Reference proteome</keyword>
<feature type="domain" description="Rod shape-determining protein MreC beta-barrel core" evidence="5">
    <location>
        <begin position="109"/>
        <end position="257"/>
    </location>
</feature>
<sequence length="274" mass="31375">MQQILNFFVKNSYRLLFLLLLGISLVLTIKTHSYHRSEYINSANAISGGVYQNINNLNEYLHLREMNNHLAEENARLKQILYNKKDTLLDIKKINFDNQENFIVHKSKIIKNTFNTRENYLTVNSGKKDSIATDMGVINDKGIVGIIEKTSNNYATVLSVLNTKSRINAKIKNSNHFGSLVWDGKNVGYVQLIDVPRLAALRKGDSIVTGSESEIFPENIPIGKIESVFIDTKTNYYTINIRLFNDMTALGYVYIIENKKRTEKEELETETTKK</sequence>
<dbReference type="InterPro" id="IPR007221">
    <property type="entry name" value="MreC"/>
</dbReference>
<name>A0ABW5YLP3_9FLAO</name>
<evidence type="ECO:0000256" key="3">
    <source>
        <dbReference type="ARBA" id="ARBA00022960"/>
    </source>
</evidence>
<dbReference type="NCBIfam" id="NF010532">
    <property type="entry name" value="PRK13922.9-3"/>
    <property type="match status" value="1"/>
</dbReference>
<keyword evidence="3" id="KW-0133">Cell shape</keyword>
<dbReference type="RefSeq" id="WP_379811550.1">
    <property type="nucleotide sequence ID" value="NZ_JBHUPC010000013.1"/>
</dbReference>
<gene>
    <name evidence="6" type="primary">mreC</name>
    <name evidence="6" type="ORF">ACFS5J_07925</name>
</gene>
<evidence type="ECO:0000256" key="4">
    <source>
        <dbReference type="ARBA" id="ARBA00032089"/>
    </source>
</evidence>
<dbReference type="PANTHER" id="PTHR34138:SF1">
    <property type="entry name" value="CELL SHAPE-DETERMINING PROTEIN MREC"/>
    <property type="match status" value="1"/>
</dbReference>
<comment type="caution">
    <text evidence="6">The sequence shown here is derived from an EMBL/GenBank/DDBJ whole genome shotgun (WGS) entry which is preliminary data.</text>
</comment>
<organism evidence="6 7">
    <name type="scientific">Flavobacterium chuncheonense</name>
    <dbReference type="NCBI Taxonomy" id="2026653"/>
    <lineage>
        <taxon>Bacteria</taxon>
        <taxon>Pseudomonadati</taxon>
        <taxon>Bacteroidota</taxon>
        <taxon>Flavobacteriia</taxon>
        <taxon>Flavobacteriales</taxon>
        <taxon>Flavobacteriaceae</taxon>
        <taxon>Flavobacterium</taxon>
    </lineage>
</organism>
<protein>
    <recommendedName>
        <fullName evidence="2">Cell shape-determining protein MreC</fullName>
    </recommendedName>
    <alternativeName>
        <fullName evidence="4">Cell shape protein MreC</fullName>
    </alternativeName>
</protein>
<dbReference type="InterPro" id="IPR042175">
    <property type="entry name" value="Cell/Rod_MreC_2"/>
</dbReference>
<evidence type="ECO:0000259" key="5">
    <source>
        <dbReference type="Pfam" id="PF04085"/>
    </source>
</evidence>
<dbReference type="Pfam" id="PF04085">
    <property type="entry name" value="MreC"/>
    <property type="match status" value="1"/>
</dbReference>
<dbReference type="Gene3D" id="2.40.10.340">
    <property type="entry name" value="Rod shape-determining protein MreC, domain 1"/>
    <property type="match status" value="1"/>
</dbReference>
<dbReference type="InterPro" id="IPR055342">
    <property type="entry name" value="MreC_beta-barrel_core"/>
</dbReference>
<dbReference type="Proteomes" id="UP001597534">
    <property type="component" value="Unassembled WGS sequence"/>
</dbReference>
<evidence type="ECO:0000256" key="2">
    <source>
        <dbReference type="ARBA" id="ARBA00013855"/>
    </source>
</evidence>
<dbReference type="EMBL" id="JBHUPC010000013">
    <property type="protein sequence ID" value="MFD2891935.1"/>
    <property type="molecule type" value="Genomic_DNA"/>
</dbReference>
<dbReference type="PANTHER" id="PTHR34138">
    <property type="entry name" value="CELL SHAPE-DETERMINING PROTEIN MREC"/>
    <property type="match status" value="1"/>
</dbReference>
<dbReference type="InterPro" id="IPR042177">
    <property type="entry name" value="Cell/Rod_1"/>
</dbReference>
<evidence type="ECO:0000256" key="1">
    <source>
        <dbReference type="ARBA" id="ARBA00009369"/>
    </source>
</evidence>
<accession>A0ABW5YLP3</accession>
<evidence type="ECO:0000313" key="7">
    <source>
        <dbReference type="Proteomes" id="UP001597534"/>
    </source>
</evidence>
<comment type="similarity">
    <text evidence="1">Belongs to the MreC family.</text>
</comment>
<reference evidence="7" key="1">
    <citation type="journal article" date="2019" name="Int. J. Syst. Evol. Microbiol.">
        <title>The Global Catalogue of Microorganisms (GCM) 10K type strain sequencing project: providing services to taxonomists for standard genome sequencing and annotation.</title>
        <authorList>
            <consortium name="The Broad Institute Genomics Platform"/>
            <consortium name="The Broad Institute Genome Sequencing Center for Infectious Disease"/>
            <person name="Wu L."/>
            <person name="Ma J."/>
        </authorList>
    </citation>
    <scope>NUCLEOTIDE SEQUENCE [LARGE SCALE GENOMIC DNA]</scope>
    <source>
        <strain evidence="7">KCTC 22671</strain>
    </source>
</reference>
<dbReference type="Gene3D" id="2.40.10.350">
    <property type="entry name" value="Rod shape-determining protein MreC, domain 2"/>
    <property type="match status" value="1"/>
</dbReference>
<proteinExistence type="inferred from homology"/>